<reference evidence="3" key="1">
    <citation type="submission" date="2023-07" db="EMBL/GenBank/DDBJ databases">
        <authorList>
            <consortium name="AG Swart"/>
            <person name="Singh M."/>
            <person name="Singh A."/>
            <person name="Seah K."/>
            <person name="Emmerich C."/>
        </authorList>
    </citation>
    <scope>NUCLEOTIDE SEQUENCE</scope>
    <source>
        <strain evidence="3">DP1</strain>
    </source>
</reference>
<feature type="region of interest" description="Disordered" evidence="1">
    <location>
        <begin position="86"/>
        <end position="115"/>
    </location>
</feature>
<gene>
    <name evidence="3" type="ORF">ECRASSUSDP1_LOCUS23805</name>
</gene>
<organism evidence="3 4">
    <name type="scientific">Euplotes crassus</name>
    <dbReference type="NCBI Taxonomy" id="5936"/>
    <lineage>
        <taxon>Eukaryota</taxon>
        <taxon>Sar</taxon>
        <taxon>Alveolata</taxon>
        <taxon>Ciliophora</taxon>
        <taxon>Intramacronucleata</taxon>
        <taxon>Spirotrichea</taxon>
        <taxon>Hypotrichia</taxon>
        <taxon>Euplotida</taxon>
        <taxon>Euplotidae</taxon>
        <taxon>Moneuplotes</taxon>
    </lineage>
</organism>
<feature type="compositionally biased region" description="Polar residues" evidence="1">
    <location>
        <begin position="86"/>
        <end position="113"/>
    </location>
</feature>
<feature type="domain" description="Cyclic nucleotide-binding" evidence="2">
    <location>
        <begin position="189"/>
        <end position="292"/>
    </location>
</feature>
<evidence type="ECO:0000256" key="1">
    <source>
        <dbReference type="SAM" id="MobiDB-lite"/>
    </source>
</evidence>
<comment type="caution">
    <text evidence="3">The sequence shown here is derived from an EMBL/GenBank/DDBJ whole genome shotgun (WGS) entry which is preliminary data.</text>
</comment>
<accession>A0AAD1Y0E1</accession>
<dbReference type="CDD" id="cd00038">
    <property type="entry name" value="CAP_ED"/>
    <property type="match status" value="2"/>
</dbReference>
<feature type="region of interest" description="Disordered" evidence="1">
    <location>
        <begin position="510"/>
        <end position="542"/>
    </location>
</feature>
<dbReference type="PROSITE" id="PS50042">
    <property type="entry name" value="CNMP_BINDING_3"/>
    <property type="match status" value="3"/>
</dbReference>
<feature type="domain" description="Cyclic nucleotide-binding" evidence="2">
    <location>
        <begin position="1"/>
        <end position="28"/>
    </location>
</feature>
<dbReference type="SUPFAM" id="SSF51206">
    <property type="entry name" value="cAMP-binding domain-like"/>
    <property type="match status" value="2"/>
</dbReference>
<dbReference type="InterPro" id="IPR018488">
    <property type="entry name" value="cNMP-bd_CS"/>
</dbReference>
<dbReference type="AlphaFoldDB" id="A0AAD1Y0E1"/>
<dbReference type="PANTHER" id="PTHR23011:SF28">
    <property type="entry name" value="CYCLIC NUCLEOTIDE-BINDING DOMAIN CONTAINING PROTEIN"/>
    <property type="match status" value="1"/>
</dbReference>
<name>A0AAD1Y0E1_EUPCR</name>
<dbReference type="PRINTS" id="PR00103">
    <property type="entry name" value="CAMPKINASE"/>
</dbReference>
<protein>
    <recommendedName>
        <fullName evidence="2">Cyclic nucleotide-binding domain-containing protein</fullName>
    </recommendedName>
</protein>
<dbReference type="PROSITE" id="PS00889">
    <property type="entry name" value="CNMP_BINDING_2"/>
    <property type="match status" value="1"/>
</dbReference>
<dbReference type="PANTHER" id="PTHR23011">
    <property type="entry name" value="CYCLIC NUCLEOTIDE-BINDING DOMAIN CONTAINING PROTEIN"/>
    <property type="match status" value="1"/>
</dbReference>
<keyword evidence="4" id="KW-1185">Reference proteome</keyword>
<dbReference type="Proteomes" id="UP001295684">
    <property type="component" value="Unassembled WGS sequence"/>
</dbReference>
<evidence type="ECO:0000313" key="3">
    <source>
        <dbReference type="EMBL" id="CAI2382334.1"/>
    </source>
</evidence>
<dbReference type="Gene3D" id="2.60.120.10">
    <property type="entry name" value="Jelly Rolls"/>
    <property type="match status" value="2"/>
</dbReference>
<evidence type="ECO:0000259" key="2">
    <source>
        <dbReference type="PROSITE" id="PS50042"/>
    </source>
</evidence>
<dbReference type="EMBL" id="CAMPGE010024502">
    <property type="protein sequence ID" value="CAI2382334.1"/>
    <property type="molecule type" value="Genomic_DNA"/>
</dbReference>
<feature type="domain" description="Cyclic nucleotide-binding" evidence="2">
    <location>
        <begin position="104"/>
        <end position="170"/>
    </location>
</feature>
<dbReference type="InterPro" id="IPR018490">
    <property type="entry name" value="cNMP-bd_dom_sf"/>
</dbReference>
<dbReference type="InterPro" id="IPR000595">
    <property type="entry name" value="cNMP-bd_dom"/>
</dbReference>
<dbReference type="SMART" id="SM00100">
    <property type="entry name" value="cNMP"/>
    <property type="match status" value="1"/>
</dbReference>
<evidence type="ECO:0000313" key="4">
    <source>
        <dbReference type="Proteomes" id="UP001295684"/>
    </source>
</evidence>
<dbReference type="InterPro" id="IPR014710">
    <property type="entry name" value="RmlC-like_jellyroll"/>
</dbReference>
<sequence length="680" mass="78129">MSAGKDVFKCGYYGDRFYIILEGEVSVLIPKKKKASPKKSKMTSTSIHTKILMKRHRAMSKADDMSSINESVSKFKKRDRAESYALSQISNDNTPQSSMSRQNQGREGFTNNLVVEKDQDSNREMKYMQVAILKSGSSFGELALISLKPRSATIRCLTNCKFAVLAKKYFTIKEDKISEKVSYLKEIPFFKDITKTKLAKFSYFFEEKCFQRGQVIYKEGEECKFVYIVKEGEFDFYKKMPPDSNIKLDYTEYLSQYPQNDRKGRSNGVLGESMHVPQFHISLLGKGKIFGEDDALIHQRYTKSCVCNSSKGVLFYAHAGEFINQLKNFSEECYESMVEDVYSKNDQIYSKIDKKAKMTDHTNFYTTLELCLKMRYKRRKKKISKTNYSTDFEEEAADIMDIVPKSSSKKKRKKTGRVKGKIYKAMVTSLNSSNKLRSIGRETRNLGRMHLNSRISKKKNSLSPTSNCSDTKYGSFYDPNKSTSSSMIRRVTESKFNMGRLSLKVKPELNNTTQTGMSGFKTKKNLKKQRPKTANKAQSNRMREETIASIAIHQQPNTDSKDKDLKEEFLKKHSSSYCGDSTTSIQRSLLYRARNSNFSSLYLSKEYLKTKALNRMIHRSQNEISRSIVKDNYISTPQATREIPFERVLKSSCKRSRVVPIASTIRPRSGRLGCSLKSKF</sequence>
<feature type="compositionally biased region" description="Basic residues" evidence="1">
    <location>
        <begin position="521"/>
        <end position="533"/>
    </location>
</feature>
<proteinExistence type="predicted"/>